<feature type="transmembrane region" description="Helical" evidence="1">
    <location>
        <begin position="44"/>
        <end position="63"/>
    </location>
</feature>
<keyword evidence="1" id="KW-0812">Transmembrane</keyword>
<dbReference type="Pfam" id="PF10793">
    <property type="entry name" value="Gloverin"/>
    <property type="match status" value="1"/>
</dbReference>
<accession>A0A8S4R308</accession>
<reference evidence="2" key="1">
    <citation type="submission" date="2022-03" db="EMBL/GenBank/DDBJ databases">
        <authorList>
            <person name="Lindestad O."/>
        </authorList>
    </citation>
    <scope>NUCLEOTIDE SEQUENCE</scope>
</reference>
<dbReference type="EMBL" id="CAKXAJ010024785">
    <property type="protein sequence ID" value="CAH2230234.1"/>
    <property type="molecule type" value="Genomic_DNA"/>
</dbReference>
<keyword evidence="1" id="KW-1133">Transmembrane helix</keyword>
<keyword evidence="1" id="KW-0472">Membrane</keyword>
<dbReference type="InterPro" id="IPR019729">
    <property type="entry name" value="Gloverin-like_protein"/>
</dbReference>
<evidence type="ECO:0000313" key="2">
    <source>
        <dbReference type="EMBL" id="CAH2230234.1"/>
    </source>
</evidence>
<comment type="caution">
    <text evidence="2">The sequence shown here is derived from an EMBL/GenBank/DDBJ whole genome shotgun (WGS) entry which is preliminary data.</text>
</comment>
<dbReference type="OrthoDB" id="7454098at2759"/>
<proteinExistence type="predicted"/>
<dbReference type="AlphaFoldDB" id="A0A8S4R308"/>
<protein>
    <submittedName>
        <fullName evidence="2">Jg19988 protein</fullName>
    </submittedName>
</protein>
<keyword evidence="3" id="KW-1185">Reference proteome</keyword>
<organism evidence="2 3">
    <name type="scientific">Pararge aegeria aegeria</name>
    <dbReference type="NCBI Taxonomy" id="348720"/>
    <lineage>
        <taxon>Eukaryota</taxon>
        <taxon>Metazoa</taxon>
        <taxon>Ecdysozoa</taxon>
        <taxon>Arthropoda</taxon>
        <taxon>Hexapoda</taxon>
        <taxon>Insecta</taxon>
        <taxon>Pterygota</taxon>
        <taxon>Neoptera</taxon>
        <taxon>Endopterygota</taxon>
        <taxon>Lepidoptera</taxon>
        <taxon>Glossata</taxon>
        <taxon>Ditrysia</taxon>
        <taxon>Papilionoidea</taxon>
        <taxon>Nymphalidae</taxon>
        <taxon>Satyrinae</taxon>
        <taxon>Satyrini</taxon>
        <taxon>Parargina</taxon>
        <taxon>Pararge</taxon>
    </lineage>
</organism>
<gene>
    <name evidence="2" type="primary">jg19988</name>
    <name evidence="2" type="ORF">PAEG_LOCUS9488</name>
</gene>
<name>A0A8S4R308_9NEOP</name>
<dbReference type="Proteomes" id="UP000838756">
    <property type="component" value="Unassembled WGS sequence"/>
</dbReference>
<evidence type="ECO:0000256" key="1">
    <source>
        <dbReference type="SAM" id="Phobius"/>
    </source>
</evidence>
<evidence type="ECO:0000313" key="3">
    <source>
        <dbReference type="Proteomes" id="UP000838756"/>
    </source>
</evidence>
<sequence>MPVHDQVELKISSLFDMQSEHANLGIWDTALNTWLYFLNSDQSFNMQSTIIIIGLALLACAYAQVYQPLYYEETYPNNNQFVKQARHPRDVTWDKQVGNGKVFGTLGDKEDGSLYGKAGYKQDIFNDERGKLIGEAYGSRVLGPNGGNSFLEGKLNWNNAAKDTEANLALSRQIHGMTSAQADLSKVWNLDKNTRISAGGAISQADLGHGKPDYSIGAKFEHFFGGH</sequence>